<gene>
    <name evidence="3" type="primary">UL20</name>
    <name evidence="3" type="ORF">CCMVgp022</name>
</gene>
<dbReference type="EMBL" id="AF480884">
    <property type="protein sequence ID" value="AAM00670.1"/>
    <property type="molecule type" value="Genomic_DNA"/>
</dbReference>
<dbReference type="RefSeq" id="NP_612664.1">
    <property type="nucleotide sequence ID" value="NC_003521.1"/>
</dbReference>
<dbReference type="Proteomes" id="UP000099188">
    <property type="component" value="Segment"/>
</dbReference>
<protein>
    <submittedName>
        <fullName evidence="3">Membrane protein UL20</fullName>
    </submittedName>
</protein>
<dbReference type="KEGG" id="vg:935528"/>
<dbReference type="GeneID" id="935528"/>
<evidence type="ECO:0000313" key="5">
    <source>
        <dbReference type="Proteomes" id="UP000099188"/>
    </source>
</evidence>
<evidence type="ECO:0000313" key="4">
    <source>
        <dbReference type="EMBL" id="QXV67772.1"/>
    </source>
</evidence>
<reference evidence="4" key="2">
    <citation type="submission" date="2021-05" db="EMBL/GenBank/DDBJ databases">
        <title>Cloning and multi-omic analysis of chimpanzee cytomegalovirus: a resource for comparative functional genomics.</title>
        <authorList>
            <person name="Phan Q.V."/>
        </authorList>
    </citation>
    <scope>NUCLEOTIDE SEQUENCE</scope>
    <source>
        <strain evidence="4">Heberling</strain>
    </source>
</reference>
<keyword evidence="2" id="KW-0472">Membrane</keyword>
<keyword evidence="5" id="KW-1185">Reference proteome</keyword>
<sequence>MARVHVVLLGLCAWLTVIAASEEANGTHIFVSLLTGDGGFTRTAIGGLNLTMNYTNLLQAWNFTNHNQTNNNSMVTTSNLTRTCVKYDTTYVSTIWIVDCNNNSSFWYKGNAYNHSDDTNNCSRSVSAYLQTMCQTWQNFSHGNVSNVTQMEYETRCMLPKKYSVNATAIWYGDYYGDNGVPNEFMEYGETSSLITVTCSFSEAVMIDEVRYFAFIAEMSFIGITGFTCLITTIAVFLILICYCHCNRLLVCPRGFQMLKEYTEEEEQSDHSDNSSPTEEVSISIPGKTLTSEDIQVQVPINPRRLLIPWVRGNSVWGRPPPLPPRPPHLRRPSSVSPAEVVCVTI</sequence>
<evidence type="ECO:0000256" key="2">
    <source>
        <dbReference type="SAM" id="Phobius"/>
    </source>
</evidence>
<keyword evidence="2" id="KW-0812">Transmembrane</keyword>
<dbReference type="EMBL" id="MZ151943">
    <property type="protein sequence ID" value="QXV67772.1"/>
    <property type="molecule type" value="Genomic_DNA"/>
</dbReference>
<evidence type="ECO:0000256" key="1">
    <source>
        <dbReference type="SAM" id="MobiDB-lite"/>
    </source>
</evidence>
<evidence type="ECO:0000313" key="3">
    <source>
        <dbReference type="EMBL" id="AAM00670.1"/>
    </source>
</evidence>
<dbReference type="Pfam" id="PF17582">
    <property type="entry name" value="UL20"/>
    <property type="match status" value="1"/>
</dbReference>
<organism evidence="3 5">
    <name type="scientific">Panine betaherpesvirus 2</name>
    <name type="common">Chimpanzee cytomegalovirus</name>
    <dbReference type="NCBI Taxonomy" id="188763"/>
    <lineage>
        <taxon>Viruses</taxon>
        <taxon>Duplodnaviria</taxon>
        <taxon>Heunggongvirae</taxon>
        <taxon>Peploviricota</taxon>
        <taxon>Herviviricetes</taxon>
        <taxon>Herpesvirales</taxon>
        <taxon>Orthoherpesviridae</taxon>
        <taxon>Betaherpesvirinae</taxon>
        <taxon>Cytomegalovirus</taxon>
        <taxon>Cytomegalovirus paninebeta2</taxon>
    </lineage>
</organism>
<feature type="transmembrane region" description="Helical" evidence="2">
    <location>
        <begin position="221"/>
        <end position="244"/>
    </location>
</feature>
<feature type="region of interest" description="Disordered" evidence="1">
    <location>
        <begin position="263"/>
        <end position="283"/>
    </location>
</feature>
<proteinExistence type="predicted"/>
<dbReference type="OrthoDB" id="32821at10239"/>
<accession>Q8QS68</accession>
<dbReference type="InterPro" id="IPR035142">
    <property type="entry name" value="UL20"/>
</dbReference>
<reference evidence="3 5" key="1">
    <citation type="journal article" date="2003" name="J. Gen. Virol.">
        <title>The human cytomegalovirus genome revisited: comparison with the chimpanzee cytomegalovirus genome.</title>
        <authorList>
            <person name="Davison A.J."/>
            <person name="Dolan A."/>
            <person name="Akter P."/>
            <person name="Addison C."/>
            <person name="Dargan D.J."/>
            <person name="Alcendor D.J."/>
            <person name="McGeoch D.J."/>
            <person name="Hayward G.S."/>
        </authorList>
    </citation>
    <scope>NUCLEOTIDE SEQUENCE [LARGE SCALE GENOMIC DNA]</scope>
    <source>
        <strain evidence="3">Heberling</strain>
    </source>
</reference>
<name>Q8QS68_9BETA</name>
<keyword evidence="2" id="KW-1133">Transmembrane helix</keyword>